<evidence type="ECO:0000256" key="1">
    <source>
        <dbReference type="ARBA" id="ARBA00004370"/>
    </source>
</evidence>
<evidence type="ECO:0000313" key="9">
    <source>
        <dbReference type="Proteomes" id="UP000806378"/>
    </source>
</evidence>
<feature type="transmembrane region" description="Helical" evidence="6">
    <location>
        <begin position="142"/>
        <end position="163"/>
    </location>
</feature>
<comment type="similarity">
    <text evidence="2">Belongs to the sterol desaturase family.</text>
</comment>
<dbReference type="GO" id="GO:0008610">
    <property type="term" value="P:lipid biosynthetic process"/>
    <property type="evidence" value="ECO:0007669"/>
    <property type="project" value="InterPro"/>
</dbReference>
<protein>
    <recommendedName>
        <fullName evidence="7">Fatty acid hydroxylase domain-containing protein</fullName>
    </recommendedName>
</protein>
<dbReference type="OrthoDB" id="1919985at2759"/>
<gene>
    <name evidence="8" type="ORF">BT93_L5818</name>
</gene>
<keyword evidence="4 6" id="KW-1133">Transmembrane helix</keyword>
<evidence type="ECO:0000256" key="2">
    <source>
        <dbReference type="ARBA" id="ARBA00009324"/>
    </source>
</evidence>
<feature type="transmembrane region" description="Helical" evidence="6">
    <location>
        <begin position="175"/>
        <end position="197"/>
    </location>
</feature>
<dbReference type="InterPro" id="IPR050307">
    <property type="entry name" value="Sterol_Desaturase_Related"/>
</dbReference>
<sequence>MAAGMATFSHHLHNGTSAYDALVAPPYELVPSPVSYPFYHFHRASVLSWISDKDLSLLVPLVVYWGVSLIFQLIDTLEIPHFEKYRIHEPEEVKRKNRVTKTQVIIAVLVQQALQTALGLYALEDESMKEVFRDHKGEMEVYGAWISRISFALLGPAMASRLLRYCGSELTRWTYWWGVPIAQFLWASFVLDTWQYFLHRYFHTNKFLYKHIHSLHHRLYCPYAFGALYNHPVEGFLLDTVGTVIAHSASFMSTRQAIILFGFSTLKTVDDHCGFALPYDPLQMLFGNNVAYHDIHHQQFGIKKNFSQPYFTHWDVLLKTRMTSEQVPMRIRERYRAGPCKVGKRGDVDVVKTVEEVEILQPLSSKEE</sequence>
<keyword evidence="3 6" id="KW-0812">Transmembrane</keyword>
<evidence type="ECO:0000256" key="3">
    <source>
        <dbReference type="ARBA" id="ARBA00022692"/>
    </source>
</evidence>
<keyword evidence="9" id="KW-1185">Reference proteome</keyword>
<evidence type="ECO:0000256" key="4">
    <source>
        <dbReference type="ARBA" id="ARBA00022989"/>
    </source>
</evidence>
<dbReference type="GO" id="GO:0005506">
    <property type="term" value="F:iron ion binding"/>
    <property type="evidence" value="ECO:0007669"/>
    <property type="project" value="InterPro"/>
</dbReference>
<comment type="subcellular location">
    <subcellularLocation>
        <location evidence="1">Membrane</location>
    </subcellularLocation>
</comment>
<organism evidence="8 9">
    <name type="scientific">Corymbia citriodora subsp. variegata</name>
    <dbReference type="NCBI Taxonomy" id="360336"/>
    <lineage>
        <taxon>Eukaryota</taxon>
        <taxon>Viridiplantae</taxon>
        <taxon>Streptophyta</taxon>
        <taxon>Embryophyta</taxon>
        <taxon>Tracheophyta</taxon>
        <taxon>Spermatophyta</taxon>
        <taxon>Magnoliopsida</taxon>
        <taxon>eudicotyledons</taxon>
        <taxon>Gunneridae</taxon>
        <taxon>Pentapetalae</taxon>
        <taxon>rosids</taxon>
        <taxon>malvids</taxon>
        <taxon>Myrtales</taxon>
        <taxon>Myrtaceae</taxon>
        <taxon>Myrtoideae</taxon>
        <taxon>Eucalypteae</taxon>
        <taxon>Corymbia</taxon>
    </lineage>
</organism>
<keyword evidence="5 6" id="KW-0472">Membrane</keyword>
<dbReference type="Proteomes" id="UP000806378">
    <property type="component" value="Unassembled WGS sequence"/>
</dbReference>
<dbReference type="GO" id="GO:0016491">
    <property type="term" value="F:oxidoreductase activity"/>
    <property type="evidence" value="ECO:0007669"/>
    <property type="project" value="InterPro"/>
</dbReference>
<feature type="domain" description="Fatty acid hydroxylase" evidence="7">
    <location>
        <begin position="185"/>
        <end position="320"/>
    </location>
</feature>
<feature type="transmembrane region" description="Helical" evidence="6">
    <location>
        <begin position="104"/>
        <end position="122"/>
    </location>
</feature>
<name>A0A8T0CJH1_CORYI</name>
<dbReference type="EMBL" id="MU097209">
    <property type="protein sequence ID" value="KAF7845955.1"/>
    <property type="molecule type" value="Genomic_DNA"/>
</dbReference>
<reference evidence="8" key="1">
    <citation type="submission" date="2020-05" db="EMBL/GenBank/DDBJ databases">
        <title>WGS assembly of Corymbia citriodora subspecies variegata.</title>
        <authorList>
            <person name="Barry K."/>
            <person name="Hundley H."/>
            <person name="Shu S."/>
            <person name="Jenkins J."/>
            <person name="Grimwood J."/>
            <person name="Baten A."/>
        </authorList>
    </citation>
    <scope>NUCLEOTIDE SEQUENCE</scope>
    <source>
        <strain evidence="8">CV2-018</strain>
    </source>
</reference>
<evidence type="ECO:0000256" key="5">
    <source>
        <dbReference type="ARBA" id="ARBA00023136"/>
    </source>
</evidence>
<dbReference type="InterPro" id="IPR006694">
    <property type="entry name" value="Fatty_acid_hydroxylase"/>
</dbReference>
<proteinExistence type="inferred from homology"/>
<dbReference type="Gramene" id="rna-gnl|WGS:JABURB|Cocit.L5818.1">
    <property type="protein sequence ID" value="cds-KAF7845955.1"/>
    <property type="gene ID" value="gene-BT93_L5818"/>
</dbReference>
<comment type="caution">
    <text evidence="8">The sequence shown here is derived from an EMBL/GenBank/DDBJ whole genome shotgun (WGS) entry which is preliminary data.</text>
</comment>
<evidence type="ECO:0000259" key="7">
    <source>
        <dbReference type="Pfam" id="PF04116"/>
    </source>
</evidence>
<dbReference type="GO" id="GO:0016020">
    <property type="term" value="C:membrane"/>
    <property type="evidence" value="ECO:0007669"/>
    <property type="project" value="UniProtKB-SubCell"/>
</dbReference>
<dbReference type="PANTHER" id="PTHR11863">
    <property type="entry name" value="STEROL DESATURASE"/>
    <property type="match status" value="1"/>
</dbReference>
<dbReference type="Pfam" id="PF04116">
    <property type="entry name" value="FA_hydroxylase"/>
    <property type="match status" value="1"/>
</dbReference>
<accession>A0A8T0CJH1</accession>
<evidence type="ECO:0000256" key="6">
    <source>
        <dbReference type="SAM" id="Phobius"/>
    </source>
</evidence>
<evidence type="ECO:0000313" key="8">
    <source>
        <dbReference type="EMBL" id="KAF7845955.1"/>
    </source>
</evidence>
<dbReference type="AlphaFoldDB" id="A0A8T0CJH1"/>